<dbReference type="AlphaFoldDB" id="A0A024P1S3"/>
<accession>A0A024P1S3</accession>
<evidence type="ECO:0000313" key="1">
    <source>
        <dbReference type="EMBL" id="CDQ22105.1"/>
    </source>
</evidence>
<proteinExistence type="predicted"/>
<keyword evidence="2" id="KW-1185">Reference proteome</keyword>
<gene>
    <name evidence="1" type="ORF">BN983_00308</name>
</gene>
<name>A0A024P1S3_9BACI</name>
<organism evidence="1 2">
    <name type="scientific">Halobacillus karajensis</name>
    <dbReference type="NCBI Taxonomy" id="195088"/>
    <lineage>
        <taxon>Bacteria</taxon>
        <taxon>Bacillati</taxon>
        <taxon>Bacillota</taxon>
        <taxon>Bacilli</taxon>
        <taxon>Bacillales</taxon>
        <taxon>Bacillaceae</taxon>
        <taxon>Halobacillus</taxon>
    </lineage>
</organism>
<evidence type="ECO:0000313" key="2">
    <source>
        <dbReference type="Proteomes" id="UP000028868"/>
    </source>
</evidence>
<comment type="caution">
    <text evidence="1">The sequence shown here is derived from an EMBL/GenBank/DDBJ whole genome shotgun (WGS) entry which is preliminary data.</text>
</comment>
<reference evidence="2" key="1">
    <citation type="submission" date="2014-03" db="EMBL/GenBank/DDBJ databases">
        <authorList>
            <person name="Urmite Genomes U."/>
        </authorList>
    </citation>
    <scope>NUCLEOTIDE SEQUENCE [LARGE SCALE GENOMIC DNA]</scope>
    <source>
        <strain evidence="2">HD-03</strain>
    </source>
</reference>
<protein>
    <submittedName>
        <fullName evidence="1">Uncharacterized protein</fullName>
    </submittedName>
</protein>
<dbReference type="Proteomes" id="UP000028868">
    <property type="component" value="Unassembled WGS sequence"/>
</dbReference>
<reference evidence="1 2" key="2">
    <citation type="submission" date="2014-05" db="EMBL/GenBank/DDBJ databases">
        <title>Draft genome sequence of Halobacillus karajensis HK-03.</title>
        <authorList>
            <person name="Khelaifia S."/>
            <person name="Croce O."/>
            <person name="Lagier J.C."/>
            <person name="Raoult D."/>
        </authorList>
    </citation>
    <scope>NUCLEOTIDE SEQUENCE [LARGE SCALE GENOMIC DNA]</scope>
    <source>
        <strain evidence="1 2">HD-03</strain>
    </source>
</reference>
<sequence>MYTKLNLIQATIDFIMEHGLEKLTINKVIKKEESSKGPLLLLLFKY</sequence>
<dbReference type="EMBL" id="CCDI010000001">
    <property type="protein sequence ID" value="CDQ22105.1"/>
    <property type="molecule type" value="Genomic_DNA"/>
</dbReference>